<dbReference type="EMBL" id="JAEHOE010000012">
    <property type="protein sequence ID" value="KAG2497764.1"/>
    <property type="molecule type" value="Genomic_DNA"/>
</dbReference>
<dbReference type="Pfam" id="PF08991">
    <property type="entry name" value="CMC4"/>
    <property type="match status" value="1"/>
</dbReference>
<dbReference type="AlphaFoldDB" id="A0A835YHJ6"/>
<dbReference type="Gene3D" id="1.10.287.1130">
    <property type="entry name" value="CytochromE C oxidase copper chaperone"/>
    <property type="match status" value="1"/>
</dbReference>
<comment type="caution">
    <text evidence="6">The sequence shown here is derived from an EMBL/GenBank/DDBJ whole genome shotgun (WGS) entry which is preliminary data.</text>
</comment>
<feature type="compositionally biased region" description="Basic and acidic residues" evidence="5">
    <location>
        <begin position="13"/>
        <end position="29"/>
    </location>
</feature>
<organism evidence="6 7">
    <name type="scientific">Edaphochlamys debaryana</name>
    <dbReference type="NCBI Taxonomy" id="47281"/>
    <lineage>
        <taxon>Eukaryota</taxon>
        <taxon>Viridiplantae</taxon>
        <taxon>Chlorophyta</taxon>
        <taxon>core chlorophytes</taxon>
        <taxon>Chlorophyceae</taxon>
        <taxon>CS clade</taxon>
        <taxon>Chlamydomonadales</taxon>
        <taxon>Chlamydomonadales incertae sedis</taxon>
        <taxon>Edaphochlamys</taxon>
    </lineage>
</organism>
<proteinExistence type="inferred from homology"/>
<feature type="region of interest" description="Disordered" evidence="5">
    <location>
        <begin position="1"/>
        <end position="29"/>
    </location>
</feature>
<evidence type="ECO:0000256" key="3">
    <source>
        <dbReference type="ARBA" id="ARBA00023128"/>
    </source>
</evidence>
<dbReference type="InterPro" id="IPR027179">
    <property type="entry name" value="CMC4"/>
</dbReference>
<dbReference type="PANTHER" id="PTHR15590">
    <property type="entry name" value="CX9C MOTIF-CONTAINING PROTEIN 4"/>
    <property type="match status" value="1"/>
</dbReference>
<gene>
    <name evidence="6" type="ORF">HYH03_004036</name>
</gene>
<dbReference type="Proteomes" id="UP000612055">
    <property type="component" value="Unassembled WGS sequence"/>
</dbReference>
<comment type="similarity">
    <text evidence="2">Belongs to the CMC4 family.</text>
</comment>
<evidence type="ECO:0000313" key="7">
    <source>
        <dbReference type="Proteomes" id="UP000612055"/>
    </source>
</evidence>
<evidence type="ECO:0000256" key="1">
    <source>
        <dbReference type="ARBA" id="ARBA00004173"/>
    </source>
</evidence>
<evidence type="ECO:0000256" key="4">
    <source>
        <dbReference type="ARBA" id="ARBA00023157"/>
    </source>
</evidence>
<dbReference type="PANTHER" id="PTHR15590:SF0">
    <property type="entry name" value="CX9C MOTIF-CONTAINING PROTEIN 4"/>
    <property type="match status" value="1"/>
</dbReference>
<sequence>MGGGNGASPLKPGLDEEGRPQGALHDMEKAEATHGCQRKACAIQECLARHDYNQSRCQRVIQDMRDCCRALAEPSLHCKGFGQ</sequence>
<dbReference type="InterPro" id="IPR009069">
    <property type="entry name" value="Cys_alpha_HP_mot_SF"/>
</dbReference>
<keyword evidence="7" id="KW-1185">Reference proteome</keyword>
<evidence type="ECO:0000313" key="6">
    <source>
        <dbReference type="EMBL" id="KAG2497764.1"/>
    </source>
</evidence>
<name>A0A835YHJ6_9CHLO</name>
<dbReference type="PROSITE" id="PS51808">
    <property type="entry name" value="CHCH"/>
    <property type="match status" value="1"/>
</dbReference>
<keyword evidence="3" id="KW-0496">Mitochondrion</keyword>
<evidence type="ECO:0008006" key="8">
    <source>
        <dbReference type="Google" id="ProtNLM"/>
    </source>
</evidence>
<keyword evidence="4" id="KW-1015">Disulfide bond</keyword>
<dbReference type="OrthoDB" id="2011762at2759"/>
<comment type="subcellular location">
    <subcellularLocation>
        <location evidence="1">Mitochondrion</location>
    </subcellularLocation>
</comment>
<protein>
    <recommendedName>
        <fullName evidence="8">Cx9C motif-containing protein 4, mitochondrial</fullName>
    </recommendedName>
</protein>
<accession>A0A835YHJ6</accession>
<evidence type="ECO:0000256" key="5">
    <source>
        <dbReference type="SAM" id="MobiDB-lite"/>
    </source>
</evidence>
<dbReference type="GO" id="GO:0005739">
    <property type="term" value="C:mitochondrion"/>
    <property type="evidence" value="ECO:0007669"/>
    <property type="project" value="UniProtKB-SubCell"/>
</dbReference>
<dbReference type="SUPFAM" id="SSF47072">
    <property type="entry name" value="Cysteine alpha-hairpin motif"/>
    <property type="match status" value="1"/>
</dbReference>
<reference evidence="6" key="1">
    <citation type="journal article" date="2020" name="bioRxiv">
        <title>Comparative genomics of Chlamydomonas.</title>
        <authorList>
            <person name="Craig R.J."/>
            <person name="Hasan A.R."/>
            <person name="Ness R.W."/>
            <person name="Keightley P.D."/>
        </authorList>
    </citation>
    <scope>NUCLEOTIDE SEQUENCE</scope>
    <source>
        <strain evidence="6">CCAP 11/70</strain>
    </source>
</reference>
<evidence type="ECO:0000256" key="2">
    <source>
        <dbReference type="ARBA" id="ARBA00009858"/>
    </source>
</evidence>